<proteinExistence type="predicted"/>
<keyword evidence="1" id="KW-0732">Signal</keyword>
<organism evidence="2 3">
    <name type="scientific">Mycena venus</name>
    <dbReference type="NCBI Taxonomy" id="2733690"/>
    <lineage>
        <taxon>Eukaryota</taxon>
        <taxon>Fungi</taxon>
        <taxon>Dikarya</taxon>
        <taxon>Basidiomycota</taxon>
        <taxon>Agaricomycotina</taxon>
        <taxon>Agaricomycetes</taxon>
        <taxon>Agaricomycetidae</taxon>
        <taxon>Agaricales</taxon>
        <taxon>Marasmiineae</taxon>
        <taxon>Mycenaceae</taxon>
        <taxon>Mycena</taxon>
    </lineage>
</organism>
<feature type="signal peptide" evidence="1">
    <location>
        <begin position="1"/>
        <end position="18"/>
    </location>
</feature>
<evidence type="ECO:0000313" key="2">
    <source>
        <dbReference type="EMBL" id="KAF7328219.1"/>
    </source>
</evidence>
<accession>A0A8H6U3H5</accession>
<dbReference type="AlphaFoldDB" id="A0A8H6U3H5"/>
<dbReference type="OrthoDB" id="5401396at2759"/>
<comment type="caution">
    <text evidence="2">The sequence shown here is derived from an EMBL/GenBank/DDBJ whole genome shotgun (WGS) entry which is preliminary data.</text>
</comment>
<name>A0A8H6U3H5_9AGAR</name>
<dbReference type="EMBL" id="JACAZI010000037">
    <property type="protein sequence ID" value="KAF7328219.1"/>
    <property type="molecule type" value="Genomic_DNA"/>
</dbReference>
<protein>
    <submittedName>
        <fullName evidence="2">Uncharacterized protein</fullName>
    </submittedName>
</protein>
<feature type="chain" id="PRO_5034426709" evidence="1">
    <location>
        <begin position="19"/>
        <end position="135"/>
    </location>
</feature>
<evidence type="ECO:0000313" key="3">
    <source>
        <dbReference type="Proteomes" id="UP000620124"/>
    </source>
</evidence>
<sequence length="135" mass="14673">MKSSFVFLFVSFIAGASASIIDARVPTELRDKRQDLTLIMCKDLNLAPGPTGGCTSITTSNGGCFGDFATLTQDGGNWDNQVTSAFPAVEGREFRCNLYENPFCQGRVLVLTGPAFDLRMQNFDDIASSTTCYFV</sequence>
<keyword evidence="3" id="KW-1185">Reference proteome</keyword>
<dbReference type="Gene3D" id="2.60.20.10">
    <property type="entry name" value="Crystallins"/>
    <property type="match status" value="1"/>
</dbReference>
<gene>
    <name evidence="2" type="ORF">MVEN_02561700</name>
</gene>
<dbReference type="Proteomes" id="UP000620124">
    <property type="component" value="Unassembled WGS sequence"/>
</dbReference>
<reference evidence="2" key="1">
    <citation type="submission" date="2020-05" db="EMBL/GenBank/DDBJ databases">
        <title>Mycena genomes resolve the evolution of fungal bioluminescence.</title>
        <authorList>
            <person name="Tsai I.J."/>
        </authorList>
    </citation>
    <scope>NUCLEOTIDE SEQUENCE</scope>
    <source>
        <strain evidence="2">CCC161011</strain>
    </source>
</reference>
<evidence type="ECO:0000256" key="1">
    <source>
        <dbReference type="SAM" id="SignalP"/>
    </source>
</evidence>